<proteinExistence type="predicted"/>
<evidence type="ECO:0000313" key="3">
    <source>
        <dbReference type="Proteomes" id="UP000182237"/>
    </source>
</evidence>
<organism evidence="2 3">
    <name type="scientific">Corynebacterium timonense</name>
    <dbReference type="NCBI Taxonomy" id="441500"/>
    <lineage>
        <taxon>Bacteria</taxon>
        <taxon>Bacillati</taxon>
        <taxon>Actinomycetota</taxon>
        <taxon>Actinomycetes</taxon>
        <taxon>Mycobacteriales</taxon>
        <taxon>Corynebacteriaceae</taxon>
        <taxon>Corynebacterium</taxon>
    </lineage>
</organism>
<dbReference type="SUPFAM" id="SSF89796">
    <property type="entry name" value="CoA-transferase family III (CaiB/BaiF)"/>
    <property type="match status" value="1"/>
</dbReference>
<keyword evidence="1 2" id="KW-0808">Transferase</keyword>
<dbReference type="Gene3D" id="3.30.1540.10">
    <property type="entry name" value="formyl-coa transferase, domain 3"/>
    <property type="match status" value="1"/>
</dbReference>
<dbReference type="Gene3D" id="3.40.50.10540">
    <property type="entry name" value="Crotonobetainyl-coa:carnitine coa-transferase, domain 1"/>
    <property type="match status" value="1"/>
</dbReference>
<dbReference type="AlphaFoldDB" id="A0A1H1M5L1"/>
<dbReference type="PANTHER" id="PTHR48207">
    <property type="entry name" value="SUCCINATE--HYDROXYMETHYLGLUTARATE COA-TRANSFERASE"/>
    <property type="match status" value="1"/>
</dbReference>
<dbReference type="eggNOG" id="COG1804">
    <property type="taxonomic scope" value="Bacteria"/>
</dbReference>
<keyword evidence="3" id="KW-1185">Reference proteome</keyword>
<evidence type="ECO:0000313" key="2">
    <source>
        <dbReference type="EMBL" id="SDR82051.1"/>
    </source>
</evidence>
<dbReference type="InterPro" id="IPR044855">
    <property type="entry name" value="CoA-Trfase_III_dom3_sf"/>
</dbReference>
<dbReference type="EMBL" id="LT629765">
    <property type="protein sequence ID" value="SDR82051.1"/>
    <property type="molecule type" value="Genomic_DNA"/>
</dbReference>
<protein>
    <submittedName>
        <fullName evidence="2">Crotonobetainyl-CoA:carnitine CoA-transferase CaiB</fullName>
    </submittedName>
</protein>
<dbReference type="PANTHER" id="PTHR48207:SF3">
    <property type="entry name" value="SUCCINATE--HYDROXYMETHYLGLUTARATE COA-TRANSFERASE"/>
    <property type="match status" value="1"/>
</dbReference>
<dbReference type="InterPro" id="IPR050483">
    <property type="entry name" value="CoA-transferase_III_domain"/>
</dbReference>
<gene>
    <name evidence="2" type="ORF">SAMN04488539_0441</name>
</gene>
<dbReference type="RefSeq" id="WP_019193199.1">
    <property type="nucleotide sequence ID" value="NZ_LT629765.1"/>
</dbReference>
<evidence type="ECO:0000256" key="1">
    <source>
        <dbReference type="ARBA" id="ARBA00022679"/>
    </source>
</evidence>
<dbReference type="GO" id="GO:0008410">
    <property type="term" value="F:CoA-transferase activity"/>
    <property type="evidence" value="ECO:0007669"/>
    <property type="project" value="TreeGrafter"/>
</dbReference>
<dbReference type="InterPro" id="IPR003673">
    <property type="entry name" value="CoA-Trfase_fam_III"/>
</dbReference>
<dbReference type="OrthoDB" id="9797653at2"/>
<dbReference type="Proteomes" id="UP000182237">
    <property type="component" value="Chromosome I"/>
</dbReference>
<dbReference type="Pfam" id="PF02515">
    <property type="entry name" value="CoA_transf_3"/>
    <property type="match status" value="1"/>
</dbReference>
<accession>A0A1H1M5L1</accession>
<name>A0A1H1M5L1_9CORY</name>
<dbReference type="InterPro" id="IPR023606">
    <property type="entry name" value="CoA-Trfase_III_dom_1_sf"/>
</dbReference>
<sequence length="388" mass="41777">MDHTELEDTRGPLSGVVVADFSRVLAGPYCTMLLADLGATVIKIEAPRGDDTRQWLPPSIDGHSTYFLSINRNKRSIALDLKNDDDLRTAYRIVDRADVLVENFKPGGLLRFGLDRSQTAERWPDLIHASITGFGTKGGASLPGYDLLVQALSGFMHVTGDADGNPQRGGFALFDIFTGLHAAVGILAALQERSATGTAQTVEVNLLSSALSAMVNQTVAFTAGGHEPYRMGNEHPSLFPYGPFRAGDGQVVICCGNDDQFATLMTTIGLPELVADQRFASMELRNKHRTPLRAAIEGRLAERGVDAWLEVLSAAGVCCAPILTVGGGVRYAEQLGLDPIWVAADDERYPTVANPITLSRTPATCRTAPPELNADEDYVRRWLDGAAP</sequence>
<dbReference type="STRING" id="1203190.GCA_000312345_00332"/>
<reference evidence="2 3" key="1">
    <citation type="submission" date="2016-10" db="EMBL/GenBank/DDBJ databases">
        <authorList>
            <person name="de Groot N.N."/>
        </authorList>
    </citation>
    <scope>NUCLEOTIDE SEQUENCE [LARGE SCALE GENOMIC DNA]</scope>
    <source>
        <strain evidence="2 3">DSM 45434</strain>
    </source>
</reference>